<feature type="compositionally biased region" description="Basic and acidic residues" evidence="1">
    <location>
        <begin position="41"/>
        <end position="50"/>
    </location>
</feature>
<evidence type="ECO:0000259" key="2">
    <source>
        <dbReference type="Pfam" id="PF01814"/>
    </source>
</evidence>
<reference evidence="3 4" key="1">
    <citation type="submission" date="2018-03" db="EMBL/GenBank/DDBJ databases">
        <title>Novel Streptomyces sp. from soil.</title>
        <authorList>
            <person name="Tan G.Y.A."/>
            <person name="Lee Z.Y."/>
        </authorList>
    </citation>
    <scope>NUCLEOTIDE SEQUENCE [LARGE SCALE GENOMIC DNA]</scope>
    <source>
        <strain evidence="3 4">ST5x</strain>
    </source>
</reference>
<sequence>MSSVSLRRLTERAGERLETARRKDRPDTAAPAHRPRIRTTRLADHQHDRQDHGTALVNSHGRLTAFGNQLIEVHLWLREQLAALREDVDAYLAGGSKVRELRTHCLTFCSALDRHHNGENDFAFGKVAEQFPELRPVLDELRRDHQLVDDSLQRLETLVRELDRDTDPTEFQRELDSLGALIETHFTYEEKRIVSALNALKVPSWDRTTPAFLLTDEPA</sequence>
<feature type="compositionally biased region" description="Basic and acidic residues" evidence="1">
    <location>
        <begin position="8"/>
        <end position="27"/>
    </location>
</feature>
<feature type="region of interest" description="Disordered" evidence="1">
    <location>
        <begin position="1"/>
        <end position="50"/>
    </location>
</feature>
<gene>
    <name evidence="3" type="ORF">C6N75_03875</name>
</gene>
<keyword evidence="4" id="KW-1185">Reference proteome</keyword>
<dbReference type="OrthoDB" id="8225825at2"/>
<comment type="caution">
    <text evidence="3">The sequence shown here is derived from an EMBL/GenBank/DDBJ whole genome shotgun (WGS) entry which is preliminary data.</text>
</comment>
<evidence type="ECO:0000313" key="4">
    <source>
        <dbReference type="Proteomes" id="UP000239322"/>
    </source>
</evidence>
<protein>
    <submittedName>
        <fullName evidence="3">Hemerythrin</fullName>
    </submittedName>
</protein>
<dbReference type="AlphaFoldDB" id="A0A2S9Q1E1"/>
<dbReference type="Pfam" id="PF01814">
    <property type="entry name" value="Hemerythrin"/>
    <property type="match status" value="1"/>
</dbReference>
<proteinExistence type="predicted"/>
<evidence type="ECO:0000256" key="1">
    <source>
        <dbReference type="SAM" id="MobiDB-lite"/>
    </source>
</evidence>
<feature type="domain" description="Hemerythrin-like" evidence="2">
    <location>
        <begin position="70"/>
        <end position="195"/>
    </location>
</feature>
<name>A0A2S9Q1E1_9ACTN</name>
<dbReference type="InterPro" id="IPR012312">
    <property type="entry name" value="Hemerythrin-like"/>
</dbReference>
<evidence type="ECO:0000313" key="3">
    <source>
        <dbReference type="EMBL" id="PRH80468.1"/>
    </source>
</evidence>
<dbReference type="Gene3D" id="1.20.120.520">
    <property type="entry name" value="nmb1532 protein domain like"/>
    <property type="match status" value="1"/>
</dbReference>
<dbReference type="Proteomes" id="UP000239322">
    <property type="component" value="Unassembled WGS sequence"/>
</dbReference>
<dbReference type="EMBL" id="PVLV01000053">
    <property type="protein sequence ID" value="PRH80468.1"/>
    <property type="molecule type" value="Genomic_DNA"/>
</dbReference>
<accession>A0A2S9Q1E1</accession>
<organism evidence="3 4">
    <name type="scientific">Streptomyces solincola</name>
    <dbReference type="NCBI Taxonomy" id="2100817"/>
    <lineage>
        <taxon>Bacteria</taxon>
        <taxon>Bacillati</taxon>
        <taxon>Actinomycetota</taxon>
        <taxon>Actinomycetes</taxon>
        <taxon>Kitasatosporales</taxon>
        <taxon>Streptomycetaceae</taxon>
        <taxon>Streptomyces</taxon>
    </lineage>
</organism>